<keyword evidence="2" id="KW-0689">Ribosomal protein</keyword>
<dbReference type="GO" id="GO:0003735">
    <property type="term" value="F:structural constituent of ribosome"/>
    <property type="evidence" value="ECO:0007669"/>
    <property type="project" value="TreeGrafter"/>
</dbReference>
<dbReference type="GO" id="GO:0006412">
    <property type="term" value="P:translation"/>
    <property type="evidence" value="ECO:0007669"/>
    <property type="project" value="TreeGrafter"/>
</dbReference>
<dbReference type="InterPro" id="IPR035104">
    <property type="entry name" value="Ribosomal_protein_S1-like"/>
</dbReference>
<dbReference type="InterPro" id="IPR003029">
    <property type="entry name" value="S1_domain"/>
</dbReference>
<dbReference type="FunFam" id="2.40.50.140:FF:000051">
    <property type="entry name" value="RNA-binding transcriptional accessory protein"/>
    <property type="match status" value="1"/>
</dbReference>
<dbReference type="CDD" id="cd05692">
    <property type="entry name" value="S1_RPS1_repeat_hs4"/>
    <property type="match status" value="1"/>
</dbReference>
<sequence length="328" mass="36116">MSDELKKYDENNQMEAVPDTMVTEQAEPIPSMDDFKDLIDKSFRKISEGDIIKGIVIGKSDTEVNVDLGYYTEGVIRLEELSNDPTFSIKEDIMVGEEISAMVLSTDDGNGNILLSKKRADEILAWDKIYEDFENRSIVRVKIVQAVNGGVVAYLYGVRAFIPASQLTLSFIENLESWVGKEIEAVIVTALKENRKLVLSGKEVEIQKAETEKANKISKLVRGTVTTGTVEKIMPYGAFVSIGEGLSGLLHISQISEKRIKSPNEVIKAGDTVTVKIIDIKDGKISLSMKDVEDKDAVVEDVEDMPVSYSTGGEATTDLASLLKNIKL</sequence>
<dbReference type="PANTHER" id="PTHR10724:SF7">
    <property type="entry name" value="SMALL RIBOSOMAL SUBUNIT PROTEIN BS1C"/>
    <property type="match status" value="1"/>
</dbReference>
<keyword evidence="6" id="KW-1185">Reference proteome</keyword>
<dbReference type="SMART" id="SM00316">
    <property type="entry name" value="S1"/>
    <property type="match status" value="3"/>
</dbReference>
<dbReference type="GO" id="GO:0022627">
    <property type="term" value="C:cytosolic small ribosomal subunit"/>
    <property type="evidence" value="ECO:0007669"/>
    <property type="project" value="TreeGrafter"/>
</dbReference>
<proteinExistence type="inferred from homology"/>
<name>A0A0H5SJP4_HERHM</name>
<keyword evidence="3" id="KW-0687">Ribonucleoprotein</keyword>
<evidence type="ECO:0000256" key="2">
    <source>
        <dbReference type="ARBA" id="ARBA00022980"/>
    </source>
</evidence>
<accession>A0A0H5SJP4</accession>
<feature type="domain" description="S1 motif" evidence="4">
    <location>
        <begin position="136"/>
        <end position="202"/>
    </location>
</feature>
<feature type="domain" description="S1 motif" evidence="4">
    <location>
        <begin position="49"/>
        <end position="118"/>
    </location>
</feature>
<dbReference type="Proteomes" id="UP000236497">
    <property type="component" value="Unassembled WGS sequence"/>
</dbReference>
<protein>
    <recommendedName>
        <fullName evidence="4">S1 motif domain-containing protein</fullName>
    </recommendedName>
</protein>
<evidence type="ECO:0000313" key="6">
    <source>
        <dbReference type="Proteomes" id="UP000236497"/>
    </source>
</evidence>
<gene>
    <name evidence="5" type="ORF">HHT355_2544</name>
</gene>
<dbReference type="AlphaFoldDB" id="A0A0H5SJP4"/>
<dbReference type="InterPro" id="IPR050437">
    <property type="entry name" value="Ribos_protein_bS1-like"/>
</dbReference>
<reference evidence="5 6" key="1">
    <citation type="submission" date="2015-06" db="EMBL/GenBank/DDBJ databases">
        <authorList>
            <person name="Wibberg Daniel"/>
        </authorList>
    </citation>
    <scope>NUCLEOTIDE SEQUENCE [LARGE SCALE GENOMIC DNA]</scope>
    <source>
        <strain evidence="5 6">T3/55T</strain>
    </source>
</reference>
<dbReference type="PANTHER" id="PTHR10724">
    <property type="entry name" value="30S RIBOSOMAL PROTEIN S1"/>
    <property type="match status" value="1"/>
</dbReference>
<evidence type="ECO:0000256" key="3">
    <source>
        <dbReference type="ARBA" id="ARBA00023274"/>
    </source>
</evidence>
<feature type="domain" description="S1 motif" evidence="4">
    <location>
        <begin position="223"/>
        <end position="290"/>
    </location>
</feature>
<organism evidence="5 6">
    <name type="scientific">Herbinix hemicellulosilytica</name>
    <dbReference type="NCBI Taxonomy" id="1564487"/>
    <lineage>
        <taxon>Bacteria</taxon>
        <taxon>Bacillati</taxon>
        <taxon>Bacillota</taxon>
        <taxon>Clostridia</taxon>
        <taxon>Lachnospirales</taxon>
        <taxon>Lachnospiraceae</taxon>
        <taxon>Herbinix</taxon>
    </lineage>
</organism>
<dbReference type="GO" id="GO:0003729">
    <property type="term" value="F:mRNA binding"/>
    <property type="evidence" value="ECO:0007669"/>
    <property type="project" value="UniProtKB-ARBA"/>
</dbReference>
<dbReference type="CDD" id="cd04465">
    <property type="entry name" value="S1_RPS1_repeat_ec2_hs2"/>
    <property type="match status" value="1"/>
</dbReference>
<dbReference type="Pfam" id="PF00575">
    <property type="entry name" value="S1"/>
    <property type="match status" value="3"/>
</dbReference>
<dbReference type="RefSeq" id="WP_242967679.1">
    <property type="nucleotide sequence ID" value="NZ_CVTD020000028.1"/>
</dbReference>
<dbReference type="Gene3D" id="2.40.50.140">
    <property type="entry name" value="Nucleic acid-binding proteins"/>
    <property type="match status" value="3"/>
</dbReference>
<comment type="similarity">
    <text evidence="1">Belongs to the bacterial ribosomal protein bS1 family.</text>
</comment>
<dbReference type="SUPFAM" id="SSF50249">
    <property type="entry name" value="Nucleic acid-binding proteins"/>
    <property type="match status" value="3"/>
</dbReference>
<dbReference type="PRINTS" id="PR00681">
    <property type="entry name" value="RIBOSOMALS1"/>
</dbReference>
<dbReference type="EMBL" id="CVTD020000028">
    <property type="protein sequence ID" value="CRZ35727.1"/>
    <property type="molecule type" value="Genomic_DNA"/>
</dbReference>
<evidence type="ECO:0000259" key="4">
    <source>
        <dbReference type="PROSITE" id="PS50126"/>
    </source>
</evidence>
<dbReference type="InterPro" id="IPR012340">
    <property type="entry name" value="NA-bd_OB-fold"/>
</dbReference>
<evidence type="ECO:0000256" key="1">
    <source>
        <dbReference type="ARBA" id="ARBA00006767"/>
    </source>
</evidence>
<dbReference type="PROSITE" id="PS50126">
    <property type="entry name" value="S1"/>
    <property type="match status" value="3"/>
</dbReference>
<evidence type="ECO:0000313" key="5">
    <source>
        <dbReference type="EMBL" id="CRZ35727.1"/>
    </source>
</evidence>
<dbReference type="CDD" id="cd05687">
    <property type="entry name" value="S1_RPS1_repeat_ec1_hs1"/>
    <property type="match status" value="1"/>
</dbReference>